<accession>A0A6B0SR07</accession>
<dbReference type="GO" id="GO:0003677">
    <property type="term" value="F:DNA binding"/>
    <property type="evidence" value="ECO:0007669"/>
    <property type="project" value="UniProtKB-KW"/>
</dbReference>
<dbReference type="InterPro" id="IPR022689">
    <property type="entry name" value="Iron_dep_repressor"/>
</dbReference>
<evidence type="ECO:0000313" key="11">
    <source>
        <dbReference type="Proteomes" id="UP000437065"/>
    </source>
</evidence>
<dbReference type="InterPro" id="IPR036390">
    <property type="entry name" value="WH_DNA-bd_sf"/>
</dbReference>
<dbReference type="InterPro" id="IPR036388">
    <property type="entry name" value="WH-like_DNA-bd_sf"/>
</dbReference>
<keyword evidence="11" id="KW-1185">Reference proteome</keyword>
<evidence type="ECO:0000256" key="7">
    <source>
        <dbReference type="ARBA" id="ARBA00023163"/>
    </source>
</evidence>
<dbReference type="SUPFAM" id="SSF46785">
    <property type="entry name" value="Winged helix' DNA-binding domain"/>
    <property type="match status" value="1"/>
</dbReference>
<protein>
    <submittedName>
        <fullName evidence="10">MarR family transcriptional regulator</fullName>
    </submittedName>
</protein>
<dbReference type="InterPro" id="IPR011991">
    <property type="entry name" value="ArsR-like_HTH"/>
</dbReference>
<dbReference type="SUPFAM" id="SSF47979">
    <property type="entry name" value="Iron-dependent repressor protein, dimerization domain"/>
    <property type="match status" value="1"/>
</dbReference>
<dbReference type="Pfam" id="PF02742">
    <property type="entry name" value="Fe_dep_repr_C"/>
    <property type="match status" value="1"/>
</dbReference>
<dbReference type="InterPro" id="IPR036421">
    <property type="entry name" value="Fe_dep_repressor_sf"/>
</dbReference>
<dbReference type="InterPro" id="IPR008988">
    <property type="entry name" value="Transcriptional_repressor_C"/>
</dbReference>
<feature type="domain" description="HTH dtxR-type" evidence="9">
    <location>
        <begin position="2"/>
        <end position="64"/>
    </location>
</feature>
<gene>
    <name evidence="10" type="ORF">GRX01_06995</name>
</gene>
<keyword evidence="6" id="KW-0238">DNA-binding</keyword>
<dbReference type="Pfam" id="PF04023">
    <property type="entry name" value="FeoA"/>
    <property type="match status" value="1"/>
</dbReference>
<keyword evidence="5" id="KW-0805">Transcription regulation</keyword>
<dbReference type="Proteomes" id="UP000437065">
    <property type="component" value="Unassembled WGS sequence"/>
</dbReference>
<dbReference type="InterPro" id="IPR038157">
    <property type="entry name" value="FeoA_core_dom"/>
</dbReference>
<dbReference type="PANTHER" id="PTHR33238:SF7">
    <property type="entry name" value="IRON-DEPENDENT TRANSCRIPTIONAL REGULATOR"/>
    <property type="match status" value="1"/>
</dbReference>
<dbReference type="InterPro" id="IPR022687">
    <property type="entry name" value="HTH_DTXR"/>
</dbReference>
<evidence type="ECO:0000256" key="4">
    <source>
        <dbReference type="ARBA" id="ARBA00023004"/>
    </source>
</evidence>
<feature type="region of interest" description="Disordered" evidence="8">
    <location>
        <begin position="198"/>
        <end position="260"/>
    </location>
</feature>
<evidence type="ECO:0000256" key="6">
    <source>
        <dbReference type="ARBA" id="ARBA00023125"/>
    </source>
</evidence>
<dbReference type="GO" id="GO:0046914">
    <property type="term" value="F:transition metal ion binding"/>
    <property type="evidence" value="ECO:0007669"/>
    <property type="project" value="InterPro"/>
</dbReference>
<dbReference type="RefSeq" id="WP_159664932.1">
    <property type="nucleotide sequence ID" value="NZ_WUUS01000004.1"/>
</dbReference>
<dbReference type="CDD" id="cd00090">
    <property type="entry name" value="HTH_ARSR"/>
    <property type="match status" value="1"/>
</dbReference>
<dbReference type="FunFam" id="1.10.60.10:FF:000004">
    <property type="entry name" value="DtxR family transcriptional regulator"/>
    <property type="match status" value="1"/>
</dbReference>
<comment type="similarity">
    <text evidence="2">Belongs to the DtxR/MntR family.</text>
</comment>
<name>A0A6B0SR07_9EURY</name>
<dbReference type="OrthoDB" id="24735at2157"/>
<evidence type="ECO:0000259" key="9">
    <source>
        <dbReference type="PROSITE" id="PS50944"/>
    </source>
</evidence>
<dbReference type="SMART" id="SM00529">
    <property type="entry name" value="HTH_DTXR"/>
    <property type="match status" value="1"/>
</dbReference>
<dbReference type="Pfam" id="PF01325">
    <property type="entry name" value="Fe_dep_repress"/>
    <property type="match status" value="1"/>
</dbReference>
<sequence>MLSDVMEDYLKAIYVLQTEDGPPVSTSSIAERVGKTPPTVTSMLETLEEHGLVEREKYKGTELTAEGRTVALEVLRHHRLLEAYLAEHLDYSWSEVHDEADALEHHISEEFERRVAAVLGDPAVDPHGDPIPGEDLEPPVDDDVRPLTEVAVGDRAVIARVSDRDDEELEYLDRAGITPGTAIEVLDIAPFGMVTVEVNPEADGGDTDTDTDAGDVDGTATDSDAGREQSLPEAIAASVRVRPVDGATDTVATDAGVGGA</sequence>
<dbReference type="Gene3D" id="1.10.60.10">
    <property type="entry name" value="Iron dependent repressor, metal binding and dimerisation domain"/>
    <property type="match status" value="1"/>
</dbReference>
<keyword evidence="4" id="KW-0408">Iron</keyword>
<evidence type="ECO:0000256" key="1">
    <source>
        <dbReference type="ARBA" id="ARBA00004496"/>
    </source>
</evidence>
<evidence type="ECO:0000256" key="3">
    <source>
        <dbReference type="ARBA" id="ARBA00011738"/>
    </source>
</evidence>
<organism evidence="10 11">
    <name type="scientific">Halobaculum saliterrae</name>
    <dbReference type="NCBI Taxonomy" id="2073113"/>
    <lineage>
        <taxon>Archaea</taxon>
        <taxon>Methanobacteriati</taxon>
        <taxon>Methanobacteriota</taxon>
        <taxon>Stenosarchaea group</taxon>
        <taxon>Halobacteria</taxon>
        <taxon>Halobacteriales</taxon>
        <taxon>Haloferacaceae</taxon>
        <taxon>Halobaculum</taxon>
    </lineage>
</organism>
<feature type="compositionally biased region" description="Acidic residues" evidence="8">
    <location>
        <begin position="203"/>
        <end position="215"/>
    </location>
</feature>
<dbReference type="AlphaFoldDB" id="A0A6B0SR07"/>
<dbReference type="GO" id="GO:0046983">
    <property type="term" value="F:protein dimerization activity"/>
    <property type="evidence" value="ECO:0007669"/>
    <property type="project" value="InterPro"/>
</dbReference>
<dbReference type="SMART" id="SM00899">
    <property type="entry name" value="FeoA"/>
    <property type="match status" value="1"/>
</dbReference>
<dbReference type="GO" id="GO:0005737">
    <property type="term" value="C:cytoplasm"/>
    <property type="evidence" value="ECO:0007669"/>
    <property type="project" value="UniProtKB-SubCell"/>
</dbReference>
<evidence type="ECO:0000313" key="10">
    <source>
        <dbReference type="EMBL" id="MXR41085.1"/>
    </source>
</evidence>
<evidence type="ECO:0000256" key="8">
    <source>
        <dbReference type="SAM" id="MobiDB-lite"/>
    </source>
</evidence>
<comment type="subcellular location">
    <subcellularLocation>
        <location evidence="1">Cytoplasm</location>
    </subcellularLocation>
</comment>
<evidence type="ECO:0000256" key="5">
    <source>
        <dbReference type="ARBA" id="ARBA00023015"/>
    </source>
</evidence>
<dbReference type="SUPFAM" id="SSF50037">
    <property type="entry name" value="C-terminal domain of transcriptional repressors"/>
    <property type="match status" value="1"/>
</dbReference>
<dbReference type="InterPro" id="IPR001367">
    <property type="entry name" value="Fe_dep_repressor"/>
</dbReference>
<dbReference type="EMBL" id="WUUS01000004">
    <property type="protein sequence ID" value="MXR41085.1"/>
    <property type="molecule type" value="Genomic_DNA"/>
</dbReference>
<dbReference type="InterPro" id="IPR007167">
    <property type="entry name" value="Fe-transptr_FeoA-like"/>
</dbReference>
<comment type="caution">
    <text evidence="10">The sequence shown here is derived from an EMBL/GenBank/DDBJ whole genome shotgun (WGS) entry which is preliminary data.</text>
</comment>
<proteinExistence type="inferred from homology"/>
<reference evidence="10 11" key="1">
    <citation type="submission" date="2019-12" db="EMBL/GenBank/DDBJ databases">
        <title>Isolation and characterization of three novel carbon monoxide-oxidizing members of Halobacteria from salione crusts and soils.</title>
        <authorList>
            <person name="Myers M.R."/>
            <person name="King G.M."/>
        </authorList>
    </citation>
    <scope>NUCLEOTIDE SEQUENCE [LARGE SCALE GENOMIC DNA]</scope>
    <source>
        <strain evidence="10 11">WSA2</strain>
    </source>
</reference>
<dbReference type="InterPro" id="IPR050536">
    <property type="entry name" value="DtxR_MntR_Metal-Reg"/>
</dbReference>
<keyword evidence="7" id="KW-0804">Transcription</keyword>
<dbReference type="PANTHER" id="PTHR33238">
    <property type="entry name" value="IRON (METAL) DEPENDENT REPRESSOR, DTXR FAMILY"/>
    <property type="match status" value="1"/>
</dbReference>
<comment type="subunit">
    <text evidence="3">Homodimer.</text>
</comment>
<dbReference type="Gene3D" id="1.10.10.10">
    <property type="entry name" value="Winged helix-like DNA-binding domain superfamily/Winged helix DNA-binding domain"/>
    <property type="match status" value="1"/>
</dbReference>
<dbReference type="PROSITE" id="PS50944">
    <property type="entry name" value="HTH_DTXR"/>
    <property type="match status" value="1"/>
</dbReference>
<evidence type="ECO:0000256" key="2">
    <source>
        <dbReference type="ARBA" id="ARBA00007871"/>
    </source>
</evidence>
<dbReference type="Gene3D" id="2.30.30.90">
    <property type="match status" value="1"/>
</dbReference>
<dbReference type="GO" id="GO:0003700">
    <property type="term" value="F:DNA-binding transcription factor activity"/>
    <property type="evidence" value="ECO:0007669"/>
    <property type="project" value="InterPro"/>
</dbReference>